<sequence length="452" mass="51067">MVKVKSIKVNDLLVNTENFRFEPLSGQKEAIDKMLDALNEKLFHLGSHIAENGMDPSAVMIVSPSAHDKGMYNVLEGNRRTISLKLLANPNLIDNQAHEPLKKKFKKLNEQFKQDPITEVNCVVYENPEDANKWIKLKHTGENNGIGTVDWNRQQIERFNEKVEGKTSTALQVIKMLNASKETPASVKNKLGDIPLTNLDRLISDPYVREFLGITLHDGQLESNIEKKEVMKGLVQVAKDLLKPDFNVNKIYFKDDRKDYISDFPKSSIPDKSIVAKKAWRPGESGNRTQPSVKVGASKKSTFTERNNLIPKNCNLHITNPKVNAIYKELQKIKVDEYVNACAVLLRVFIELSADCYRDEHKLSKASSSGGDSASLQKKVLGVIDHLTNTGKIDKVISKGMRDAMKDYSGFLGIETLHAYIHSNRYAPKPKDLITAWDNVQKLMEILWENIK</sequence>
<evidence type="ECO:0000313" key="2">
    <source>
        <dbReference type="Proteomes" id="UP000075799"/>
    </source>
</evidence>
<reference evidence="1 2" key="1">
    <citation type="submission" date="2016-03" db="EMBL/GenBank/DDBJ databases">
        <authorList>
            <person name="Ploux O."/>
        </authorList>
    </citation>
    <scope>NUCLEOTIDE SEQUENCE [LARGE SCALE GENOMIC DNA]</scope>
    <source>
        <strain evidence="1 2">EC13</strain>
    </source>
</reference>
<gene>
    <name evidence="1" type="ORF">AZI87_05860</name>
</gene>
<proteinExistence type="predicted"/>
<dbReference type="Proteomes" id="UP000075799">
    <property type="component" value="Unassembled WGS sequence"/>
</dbReference>
<accession>A0A162GR71</accession>
<organism evidence="1 2">
    <name type="scientific">Bdellovibrio bacteriovorus</name>
    <dbReference type="NCBI Taxonomy" id="959"/>
    <lineage>
        <taxon>Bacteria</taxon>
        <taxon>Pseudomonadati</taxon>
        <taxon>Bdellovibrionota</taxon>
        <taxon>Bdellovibrionia</taxon>
        <taxon>Bdellovibrionales</taxon>
        <taxon>Pseudobdellovibrionaceae</taxon>
        <taxon>Bdellovibrio</taxon>
    </lineage>
</organism>
<evidence type="ECO:0008006" key="3">
    <source>
        <dbReference type="Google" id="ProtNLM"/>
    </source>
</evidence>
<dbReference type="EMBL" id="LUKD01000001">
    <property type="protein sequence ID" value="KYG68756.1"/>
    <property type="molecule type" value="Genomic_DNA"/>
</dbReference>
<comment type="caution">
    <text evidence="1">The sequence shown here is derived from an EMBL/GenBank/DDBJ whole genome shotgun (WGS) entry which is preliminary data.</text>
</comment>
<evidence type="ECO:0000313" key="1">
    <source>
        <dbReference type="EMBL" id="KYG68756.1"/>
    </source>
</evidence>
<dbReference type="AlphaFoldDB" id="A0A162GR71"/>
<dbReference type="OrthoDB" id="8442375at2"/>
<protein>
    <recommendedName>
        <fullName evidence="3">ParB/Sulfiredoxin domain-containing protein</fullName>
    </recommendedName>
</protein>
<dbReference type="RefSeq" id="WP_063205450.1">
    <property type="nucleotide sequence ID" value="NZ_LUKD01000001.1"/>
</dbReference>
<name>A0A162GR71_BDEBC</name>